<proteinExistence type="predicted"/>
<organism evidence="1 2">
    <name type="scientific">Pristionchus pacificus</name>
    <name type="common">Parasitic nematode worm</name>
    <dbReference type="NCBI Taxonomy" id="54126"/>
    <lineage>
        <taxon>Eukaryota</taxon>
        <taxon>Metazoa</taxon>
        <taxon>Ecdysozoa</taxon>
        <taxon>Nematoda</taxon>
        <taxon>Chromadorea</taxon>
        <taxon>Rhabditida</taxon>
        <taxon>Rhabditina</taxon>
        <taxon>Diplogasteromorpha</taxon>
        <taxon>Diplogasteroidea</taxon>
        <taxon>Neodiplogasteridae</taxon>
        <taxon>Pristionchus</taxon>
    </lineage>
</organism>
<gene>
    <name evidence="1" type="primary">WBGene00280757</name>
</gene>
<keyword evidence="2" id="KW-1185">Reference proteome</keyword>
<name>A0A2A6D1H1_PRIPA</name>
<reference evidence="2" key="1">
    <citation type="journal article" date="2008" name="Nat. Genet.">
        <title>The Pristionchus pacificus genome provides a unique perspective on nematode lifestyle and parasitism.</title>
        <authorList>
            <person name="Dieterich C."/>
            <person name="Clifton S.W."/>
            <person name="Schuster L.N."/>
            <person name="Chinwalla A."/>
            <person name="Delehaunty K."/>
            <person name="Dinkelacker I."/>
            <person name="Fulton L."/>
            <person name="Fulton R."/>
            <person name="Godfrey J."/>
            <person name="Minx P."/>
            <person name="Mitreva M."/>
            <person name="Roeseler W."/>
            <person name="Tian H."/>
            <person name="Witte H."/>
            <person name="Yang S.P."/>
            <person name="Wilson R.K."/>
            <person name="Sommer R.J."/>
        </authorList>
    </citation>
    <scope>NUCLEOTIDE SEQUENCE [LARGE SCALE GENOMIC DNA]</scope>
    <source>
        <strain evidence="2">PS312</strain>
    </source>
</reference>
<dbReference type="Proteomes" id="UP000005239">
    <property type="component" value="Unassembled WGS sequence"/>
</dbReference>
<evidence type="ECO:0000313" key="2">
    <source>
        <dbReference type="Proteomes" id="UP000005239"/>
    </source>
</evidence>
<protein>
    <submittedName>
        <fullName evidence="1">Uncharacterized protein</fullName>
    </submittedName>
</protein>
<accession>A0A8R1UZ15</accession>
<dbReference type="AlphaFoldDB" id="A0A2A6D1H1"/>
<reference evidence="1" key="2">
    <citation type="submission" date="2022-06" db="UniProtKB">
        <authorList>
            <consortium name="EnsemblMetazoa"/>
        </authorList>
    </citation>
    <scope>IDENTIFICATION</scope>
    <source>
        <strain evidence="1">PS312</strain>
    </source>
</reference>
<sequence>QFCDEAANSNGGSLPIVLNSPTAELSIRENAIASQLLNNLATNRFSVPECHSAPVPVFLGDRISSRILLSLDGDRSHPQFWQFINVVQQLEHAMLSVDV</sequence>
<accession>A0A2A6D1H1</accession>
<dbReference type="EnsemblMetazoa" id="PPA42388.1">
    <property type="protein sequence ID" value="PPA42388.1"/>
    <property type="gene ID" value="WBGene00280757"/>
</dbReference>
<evidence type="ECO:0000313" key="1">
    <source>
        <dbReference type="EnsemblMetazoa" id="PPA42388.1"/>
    </source>
</evidence>